<gene>
    <name evidence="4" type="ORF">ANCCAN_00208</name>
</gene>
<evidence type="ECO:0000313" key="5">
    <source>
        <dbReference type="Proteomes" id="UP000252519"/>
    </source>
</evidence>
<evidence type="ECO:0000259" key="3">
    <source>
        <dbReference type="Pfam" id="PF16013"/>
    </source>
</evidence>
<evidence type="ECO:0000256" key="2">
    <source>
        <dbReference type="SAM" id="MobiDB-lite"/>
    </source>
</evidence>
<dbReference type="InterPro" id="IPR031962">
    <property type="entry name" value="DUF4781"/>
</dbReference>
<keyword evidence="5" id="KW-1185">Reference proteome</keyword>
<proteinExistence type="predicted"/>
<feature type="region of interest" description="Disordered" evidence="2">
    <location>
        <begin position="398"/>
        <end position="419"/>
    </location>
</feature>
<feature type="domain" description="DUF4781" evidence="3">
    <location>
        <begin position="145"/>
        <end position="405"/>
    </location>
</feature>
<reference evidence="4 5" key="1">
    <citation type="submission" date="2014-10" db="EMBL/GenBank/DDBJ databases">
        <title>Draft genome of the hookworm Ancylostoma caninum.</title>
        <authorList>
            <person name="Mitreva M."/>
        </authorList>
    </citation>
    <scope>NUCLEOTIDE SEQUENCE [LARGE SCALE GENOMIC DNA]</scope>
    <source>
        <strain evidence="4 5">Baltimore</strain>
    </source>
</reference>
<dbReference type="PANTHER" id="PTHR21115:SF0">
    <property type="entry name" value="GH06117P-RELATED"/>
    <property type="match status" value="1"/>
</dbReference>
<dbReference type="Pfam" id="PF16013">
    <property type="entry name" value="DUF4781"/>
    <property type="match status" value="1"/>
</dbReference>
<accession>A0A368HAU4</accession>
<comment type="caution">
    <text evidence="4">The sequence shown here is derived from an EMBL/GenBank/DDBJ whole genome shotgun (WGS) entry which is preliminary data.</text>
</comment>
<dbReference type="Proteomes" id="UP000252519">
    <property type="component" value="Unassembled WGS sequence"/>
</dbReference>
<keyword evidence="1" id="KW-0175">Coiled coil</keyword>
<feature type="coiled-coil region" evidence="1">
    <location>
        <begin position="469"/>
        <end position="524"/>
    </location>
</feature>
<dbReference type="OrthoDB" id="5838152at2759"/>
<dbReference type="STRING" id="29170.A0A368HAU4"/>
<evidence type="ECO:0000313" key="4">
    <source>
        <dbReference type="EMBL" id="RCN53714.1"/>
    </source>
</evidence>
<organism evidence="4 5">
    <name type="scientific">Ancylostoma caninum</name>
    <name type="common">Dog hookworm</name>
    <dbReference type="NCBI Taxonomy" id="29170"/>
    <lineage>
        <taxon>Eukaryota</taxon>
        <taxon>Metazoa</taxon>
        <taxon>Ecdysozoa</taxon>
        <taxon>Nematoda</taxon>
        <taxon>Chromadorea</taxon>
        <taxon>Rhabditida</taxon>
        <taxon>Rhabditina</taxon>
        <taxon>Rhabditomorpha</taxon>
        <taxon>Strongyloidea</taxon>
        <taxon>Ancylostomatidae</taxon>
        <taxon>Ancylostomatinae</taxon>
        <taxon>Ancylostoma</taxon>
    </lineage>
</organism>
<dbReference type="PANTHER" id="PTHR21115">
    <property type="entry name" value="GH06117P-RELATED"/>
    <property type="match status" value="1"/>
</dbReference>
<name>A0A368HAU4_ANCCA</name>
<evidence type="ECO:0000256" key="1">
    <source>
        <dbReference type="SAM" id="Coils"/>
    </source>
</evidence>
<dbReference type="AlphaFoldDB" id="A0A368HAU4"/>
<sequence>MGTQQFTVKKIKYDKEWNYTSTRRWMERSWNELTRLGENTSTDYQRYLPEDFARLEQQIATYVFGVTSEYAERALAMNNLLKVFGDPERRFAANARKKMEEVAGGTTIDVQVVPIYALLEDNIGKDDAPSSQIYVFRVRDSEGGFKFVDCALRTYKDFDDYLKNNKSPRCMMCYPVDGFLRAQQGGSNFVASEVHFGEPPSCTLSGRAMENLDRINMVVSPVVAVTLFWTPAGWLATGLTALSVSSLGYSLFRQGLNVADKYGHGEHYATDLFHFATTIATLAVSRAIPRYLRSVALQNRQLTFWESTIITGILRGMAASTAVNFAALLYQFGSKLWNQPTEISAMDVVNLVVAAQNMYSCYISPKSAKAMLEKVKVEIQAENQAKFLDKEKNIKKAQESNKQMEQELKKARESGSGDTKKIENLEKKIQANNKIIETWRKEAQTALENFMENQRNWSEAEVKEILAPIKELQGKIRNMQDENKLMEQELETMRSSGSRDSKKIEELESKIASNNKNIDKLTSEALSKQNEYLDKKGDTMKASSIFSKKNFKCCSEHLLSPLECRGNVATPRSLCKVN</sequence>
<dbReference type="EMBL" id="JOJR01000001">
    <property type="protein sequence ID" value="RCN53714.1"/>
    <property type="molecule type" value="Genomic_DNA"/>
</dbReference>
<protein>
    <recommendedName>
        <fullName evidence="3">DUF4781 domain-containing protein</fullName>
    </recommendedName>
</protein>